<feature type="transmembrane region" description="Helical" evidence="1">
    <location>
        <begin position="6"/>
        <end position="22"/>
    </location>
</feature>
<feature type="transmembrane region" description="Helical" evidence="1">
    <location>
        <begin position="69"/>
        <end position="91"/>
    </location>
</feature>
<dbReference type="OrthoDB" id="2200010at2"/>
<protein>
    <recommendedName>
        <fullName evidence="4">Integral membrane protein</fullName>
    </recommendedName>
</protein>
<name>A0A1X6WLQ6_9ENTE</name>
<accession>A0A1X6WLQ6</accession>
<evidence type="ECO:0000313" key="2">
    <source>
        <dbReference type="EMBL" id="SLM85207.1"/>
    </source>
</evidence>
<reference evidence="3" key="1">
    <citation type="submission" date="2017-02" db="EMBL/GenBank/DDBJ databases">
        <authorList>
            <person name="Dridi B."/>
        </authorList>
    </citation>
    <scope>NUCLEOTIDE SEQUENCE [LARGE SCALE GENOMIC DNA]</scope>
    <source>
        <strain evidence="3">bH819</strain>
    </source>
</reference>
<evidence type="ECO:0000313" key="3">
    <source>
        <dbReference type="Proteomes" id="UP000195918"/>
    </source>
</evidence>
<dbReference type="AlphaFoldDB" id="A0A1X6WLQ6"/>
<dbReference type="Proteomes" id="UP000195918">
    <property type="component" value="Unassembled WGS sequence"/>
</dbReference>
<feature type="transmembrane region" description="Helical" evidence="1">
    <location>
        <begin position="43"/>
        <end position="63"/>
    </location>
</feature>
<keyword evidence="1" id="KW-1133">Transmembrane helix</keyword>
<keyword evidence="1" id="KW-0472">Membrane</keyword>
<sequence length="98" mass="11021">MSLIINISSIIIIFASMFFYYRKVILSKNSVVVQKALSNTSQLTMSAYLLGLAIILIELNAFGLSRSKFVTHLLMYGAFVSLVNSLSLWYFSRTLKAD</sequence>
<evidence type="ECO:0000256" key="1">
    <source>
        <dbReference type="SAM" id="Phobius"/>
    </source>
</evidence>
<dbReference type="EMBL" id="FWFD01000007">
    <property type="protein sequence ID" value="SLM85207.1"/>
    <property type="molecule type" value="Genomic_DNA"/>
</dbReference>
<gene>
    <name evidence="2" type="ORF">FM121_03850</name>
</gene>
<evidence type="ECO:0008006" key="4">
    <source>
        <dbReference type="Google" id="ProtNLM"/>
    </source>
</evidence>
<organism evidence="2 3">
    <name type="scientific">Vagococcus fluvialis bH819</name>
    <dbReference type="NCBI Taxonomy" id="1255619"/>
    <lineage>
        <taxon>Bacteria</taxon>
        <taxon>Bacillati</taxon>
        <taxon>Bacillota</taxon>
        <taxon>Bacilli</taxon>
        <taxon>Lactobacillales</taxon>
        <taxon>Enterococcaceae</taxon>
        <taxon>Vagococcus</taxon>
    </lineage>
</organism>
<proteinExistence type="predicted"/>
<keyword evidence="3" id="KW-1185">Reference proteome</keyword>
<dbReference type="RefSeq" id="WP_086950838.1">
    <property type="nucleotide sequence ID" value="NZ_FWFD01000007.1"/>
</dbReference>
<keyword evidence="1" id="KW-0812">Transmembrane</keyword>